<keyword evidence="2" id="KW-1185">Reference proteome</keyword>
<proteinExistence type="predicted"/>
<comment type="caution">
    <text evidence="1">The sequence shown here is derived from an EMBL/GenBank/DDBJ whole genome shotgun (WGS) entry which is preliminary data.</text>
</comment>
<dbReference type="AlphaFoldDB" id="A0AAV7C2Y5"/>
<sequence>MVMVVIVSKWNQPKSSAASSSLTINLYPPTNPQTFSMYSDGTLPFLFLYNVCVALDSVKGDFTYVTPNGNVPLKNLIDAFHEEQEFESFIDGPLSTDQVRF</sequence>
<organism evidence="1 2">
    <name type="scientific">Engystomops pustulosus</name>
    <name type="common">Tungara frog</name>
    <name type="synonym">Physalaemus pustulosus</name>
    <dbReference type="NCBI Taxonomy" id="76066"/>
    <lineage>
        <taxon>Eukaryota</taxon>
        <taxon>Metazoa</taxon>
        <taxon>Chordata</taxon>
        <taxon>Craniata</taxon>
        <taxon>Vertebrata</taxon>
        <taxon>Euteleostomi</taxon>
        <taxon>Amphibia</taxon>
        <taxon>Batrachia</taxon>
        <taxon>Anura</taxon>
        <taxon>Neobatrachia</taxon>
        <taxon>Hyloidea</taxon>
        <taxon>Leptodactylidae</taxon>
        <taxon>Leiuperinae</taxon>
        <taxon>Engystomops</taxon>
    </lineage>
</organism>
<reference evidence="1" key="1">
    <citation type="thesis" date="2020" institute="ProQuest LLC" country="789 East Eisenhower Parkway, Ann Arbor, MI, USA">
        <title>Comparative Genomics and Chromosome Evolution.</title>
        <authorList>
            <person name="Mudd A.B."/>
        </authorList>
    </citation>
    <scope>NUCLEOTIDE SEQUENCE</scope>
    <source>
        <strain evidence="1">237g6f4</strain>
        <tissue evidence="1">Blood</tissue>
    </source>
</reference>
<evidence type="ECO:0000313" key="2">
    <source>
        <dbReference type="Proteomes" id="UP000824782"/>
    </source>
</evidence>
<dbReference type="EMBL" id="WNYA01000004">
    <property type="protein sequence ID" value="KAG8579334.1"/>
    <property type="molecule type" value="Genomic_DNA"/>
</dbReference>
<evidence type="ECO:0000313" key="1">
    <source>
        <dbReference type="EMBL" id="KAG8579334.1"/>
    </source>
</evidence>
<dbReference type="Proteomes" id="UP000824782">
    <property type="component" value="Unassembled WGS sequence"/>
</dbReference>
<name>A0AAV7C2Y5_ENGPU</name>
<gene>
    <name evidence="1" type="ORF">GDO81_010819</name>
</gene>
<accession>A0AAV7C2Y5</accession>
<protein>
    <submittedName>
        <fullName evidence="1">Uncharacterized protein</fullName>
    </submittedName>
</protein>